<protein>
    <submittedName>
        <fullName evidence="1">Uncharacterized protein</fullName>
    </submittedName>
</protein>
<dbReference type="AlphaFoldDB" id="A0ABC8R893"/>
<proteinExistence type="predicted"/>
<dbReference type="EMBL" id="CAUOFW020000941">
    <property type="protein sequence ID" value="CAK9139164.1"/>
    <property type="molecule type" value="Genomic_DNA"/>
</dbReference>
<reference evidence="1 2" key="1">
    <citation type="submission" date="2024-02" db="EMBL/GenBank/DDBJ databases">
        <authorList>
            <person name="Vignale AGUSTIN F."/>
            <person name="Sosa J E."/>
            <person name="Modenutti C."/>
        </authorList>
    </citation>
    <scope>NUCLEOTIDE SEQUENCE [LARGE SCALE GENOMIC DNA]</scope>
</reference>
<comment type="caution">
    <text evidence="1">The sequence shown here is derived from an EMBL/GenBank/DDBJ whole genome shotgun (WGS) entry which is preliminary data.</text>
</comment>
<evidence type="ECO:0000313" key="2">
    <source>
        <dbReference type="Proteomes" id="UP001642360"/>
    </source>
</evidence>
<keyword evidence="2" id="KW-1185">Reference proteome</keyword>
<sequence length="62" mass="6983">MDQLEQVKSKLAVANRATDEARAEKAKVEKPDIAEKSVMVEEPIRAEELNVVVFEDLDVVEE</sequence>
<accession>A0ABC8R893</accession>
<name>A0ABC8R893_9AQUA</name>
<dbReference type="Proteomes" id="UP001642360">
    <property type="component" value="Unassembled WGS sequence"/>
</dbReference>
<gene>
    <name evidence="1" type="ORF">ILEXP_LOCUS6527</name>
</gene>
<organism evidence="1 2">
    <name type="scientific">Ilex paraguariensis</name>
    <name type="common">yerba mate</name>
    <dbReference type="NCBI Taxonomy" id="185542"/>
    <lineage>
        <taxon>Eukaryota</taxon>
        <taxon>Viridiplantae</taxon>
        <taxon>Streptophyta</taxon>
        <taxon>Embryophyta</taxon>
        <taxon>Tracheophyta</taxon>
        <taxon>Spermatophyta</taxon>
        <taxon>Magnoliopsida</taxon>
        <taxon>eudicotyledons</taxon>
        <taxon>Gunneridae</taxon>
        <taxon>Pentapetalae</taxon>
        <taxon>asterids</taxon>
        <taxon>campanulids</taxon>
        <taxon>Aquifoliales</taxon>
        <taxon>Aquifoliaceae</taxon>
        <taxon>Ilex</taxon>
    </lineage>
</organism>
<evidence type="ECO:0000313" key="1">
    <source>
        <dbReference type="EMBL" id="CAK9139164.1"/>
    </source>
</evidence>